<reference evidence="1 2" key="1">
    <citation type="journal article" date="2020" name="ISME J.">
        <title>Comparative genomics reveals insights into cyanobacterial evolution and habitat adaptation.</title>
        <authorList>
            <person name="Chen M.Y."/>
            <person name="Teng W.K."/>
            <person name="Zhao L."/>
            <person name="Hu C.X."/>
            <person name="Zhou Y.K."/>
            <person name="Han B.P."/>
            <person name="Song L.R."/>
            <person name="Shu W.S."/>
        </authorList>
    </citation>
    <scope>NUCLEOTIDE SEQUENCE [LARGE SCALE GENOMIC DNA]</scope>
    <source>
        <strain evidence="1 2">FACHB-119</strain>
    </source>
</reference>
<dbReference type="Proteomes" id="UP000661112">
    <property type="component" value="Unassembled WGS sequence"/>
</dbReference>
<accession>A0ABR8CX05</accession>
<protein>
    <recommendedName>
        <fullName evidence="3">Transposase</fullName>
    </recommendedName>
</protein>
<gene>
    <name evidence="1" type="ORF">H6G83_01280</name>
</gene>
<organism evidence="1 2">
    <name type="scientific">Anabaena azotica FACHB-119</name>
    <dbReference type="NCBI Taxonomy" id="947527"/>
    <lineage>
        <taxon>Bacteria</taxon>
        <taxon>Bacillati</taxon>
        <taxon>Cyanobacteriota</taxon>
        <taxon>Cyanophyceae</taxon>
        <taxon>Nostocales</taxon>
        <taxon>Nostocaceae</taxon>
        <taxon>Anabaena</taxon>
        <taxon>Anabaena azotica</taxon>
    </lineage>
</organism>
<name>A0ABR8CX05_9NOST</name>
<evidence type="ECO:0008006" key="3">
    <source>
        <dbReference type="Google" id="ProtNLM"/>
    </source>
</evidence>
<proteinExistence type="predicted"/>
<dbReference type="EMBL" id="JACJSG010000001">
    <property type="protein sequence ID" value="MBD2499257.1"/>
    <property type="molecule type" value="Genomic_DNA"/>
</dbReference>
<evidence type="ECO:0000313" key="1">
    <source>
        <dbReference type="EMBL" id="MBD2499257.1"/>
    </source>
</evidence>
<evidence type="ECO:0000313" key="2">
    <source>
        <dbReference type="Proteomes" id="UP000661112"/>
    </source>
</evidence>
<keyword evidence="2" id="KW-1185">Reference proteome</keyword>
<sequence length="46" mass="5100">MSDFVNNSSDRIKINSGLAFVNHRKITDCISVVLALHISDIHSFAI</sequence>
<comment type="caution">
    <text evidence="1">The sequence shown here is derived from an EMBL/GenBank/DDBJ whole genome shotgun (WGS) entry which is preliminary data.</text>
</comment>
<dbReference type="RefSeq" id="WP_190465821.1">
    <property type="nucleotide sequence ID" value="NZ_JACJSG010000001.1"/>
</dbReference>